<dbReference type="Gene3D" id="3.30.420.10">
    <property type="entry name" value="Ribonuclease H-like superfamily/Ribonuclease H"/>
    <property type="match status" value="1"/>
</dbReference>
<feature type="compositionally biased region" description="Basic and acidic residues" evidence="8">
    <location>
        <begin position="292"/>
        <end position="322"/>
    </location>
</feature>
<feature type="region of interest" description="Disordered" evidence="8">
    <location>
        <begin position="243"/>
        <end position="270"/>
    </location>
</feature>
<dbReference type="Pfam" id="PF00665">
    <property type="entry name" value="rve"/>
    <property type="match status" value="1"/>
</dbReference>
<dbReference type="InterPro" id="IPR041588">
    <property type="entry name" value="Integrase_H2C2"/>
</dbReference>
<evidence type="ECO:0000256" key="8">
    <source>
        <dbReference type="SAM" id="MobiDB-lite"/>
    </source>
</evidence>
<dbReference type="PANTHER" id="PTHR37984:SF5">
    <property type="entry name" value="PROTEIN NYNRIN-LIKE"/>
    <property type="match status" value="1"/>
</dbReference>
<keyword evidence="2" id="KW-0808">Transferase</keyword>
<dbReference type="GO" id="GO:0003676">
    <property type="term" value="F:nucleic acid binding"/>
    <property type="evidence" value="ECO:0007669"/>
    <property type="project" value="InterPro"/>
</dbReference>
<evidence type="ECO:0000256" key="3">
    <source>
        <dbReference type="ARBA" id="ARBA00022695"/>
    </source>
</evidence>
<feature type="region of interest" description="Disordered" evidence="8">
    <location>
        <begin position="284"/>
        <end position="322"/>
    </location>
</feature>
<dbReference type="FunFam" id="3.30.70.270:FF:000020">
    <property type="entry name" value="Transposon Tf2-6 polyprotein-like Protein"/>
    <property type="match status" value="1"/>
</dbReference>
<feature type="region of interest" description="Disordered" evidence="8">
    <location>
        <begin position="1664"/>
        <end position="1703"/>
    </location>
</feature>
<dbReference type="CDD" id="cd00303">
    <property type="entry name" value="retropepsin_like"/>
    <property type="match status" value="1"/>
</dbReference>
<accession>A0A438HEQ0</accession>
<feature type="domain" description="Integrase catalytic" evidence="9">
    <location>
        <begin position="1293"/>
        <end position="1474"/>
    </location>
</feature>
<dbReference type="GO" id="GO:0004519">
    <property type="term" value="F:endonuclease activity"/>
    <property type="evidence" value="ECO:0007669"/>
    <property type="project" value="UniProtKB-KW"/>
</dbReference>
<gene>
    <name evidence="10" type="primary">TY3B-I_143</name>
    <name evidence="10" type="ORF">CK203_038365</name>
</gene>
<dbReference type="FunFam" id="3.10.20.370:FF:000001">
    <property type="entry name" value="Retrovirus-related Pol polyprotein from transposon 17.6-like protein"/>
    <property type="match status" value="1"/>
</dbReference>
<dbReference type="SUPFAM" id="SSF50630">
    <property type="entry name" value="Acid proteases"/>
    <property type="match status" value="1"/>
</dbReference>
<dbReference type="SUPFAM" id="SSF56672">
    <property type="entry name" value="DNA/RNA polymerases"/>
    <property type="match status" value="1"/>
</dbReference>
<dbReference type="EC" id="2.7.7.49" evidence="1"/>
<dbReference type="Gene3D" id="3.10.10.10">
    <property type="entry name" value="HIV Type 1 Reverse Transcriptase, subunit A, domain 1"/>
    <property type="match status" value="1"/>
</dbReference>
<keyword evidence="6" id="KW-0378">Hydrolase</keyword>
<feature type="compositionally biased region" description="Low complexity" evidence="8">
    <location>
        <begin position="1617"/>
        <end position="1627"/>
    </location>
</feature>
<dbReference type="InterPro" id="IPR001584">
    <property type="entry name" value="Integrase_cat-core"/>
</dbReference>
<organism evidence="10 11">
    <name type="scientific">Vitis vinifera</name>
    <name type="common">Grape</name>
    <dbReference type="NCBI Taxonomy" id="29760"/>
    <lineage>
        <taxon>Eukaryota</taxon>
        <taxon>Viridiplantae</taxon>
        <taxon>Streptophyta</taxon>
        <taxon>Embryophyta</taxon>
        <taxon>Tracheophyta</taxon>
        <taxon>Spermatophyta</taxon>
        <taxon>Magnoliopsida</taxon>
        <taxon>eudicotyledons</taxon>
        <taxon>Gunneridae</taxon>
        <taxon>Pentapetalae</taxon>
        <taxon>rosids</taxon>
        <taxon>Vitales</taxon>
        <taxon>Vitaceae</taxon>
        <taxon>Viteae</taxon>
        <taxon>Vitis</taxon>
    </lineage>
</organism>
<evidence type="ECO:0000256" key="1">
    <source>
        <dbReference type="ARBA" id="ARBA00012493"/>
    </source>
</evidence>
<dbReference type="Pfam" id="PF17921">
    <property type="entry name" value="Integrase_H2C2"/>
    <property type="match status" value="1"/>
</dbReference>
<keyword evidence="3" id="KW-0548">Nucleotidyltransferase</keyword>
<dbReference type="Proteomes" id="UP000288805">
    <property type="component" value="Unassembled WGS sequence"/>
</dbReference>
<dbReference type="CDD" id="cd01647">
    <property type="entry name" value="RT_LTR"/>
    <property type="match status" value="1"/>
</dbReference>
<dbReference type="Pfam" id="PF13650">
    <property type="entry name" value="Asp_protease_2"/>
    <property type="match status" value="1"/>
</dbReference>
<sequence>MCGGDFMSKNPEEAMDFLSYVADVSRGWDEPTKGEVGKMKSQLNAYNTKAGMYNLKEDDDMKAKLAAMTRRLEELELKRIHEVQAVAEAPVQVKLCPNCQSFEHLVEECPAIPTEREMYRDQANVVGQFRPNNNAPYGNTYNSSWRNHPNFSWKARATQYQQSDPPSQQSSSIEQAIANLSKVMGDFIEKQEATNARVDQKIDRVESILNKRMDGMQNDMNQKFDNIQYSISRLTNLNTLQEKGRFPSQPHQNPKGVHEVESQEGESSQVKDVKALITLRSGKKIEQPTPKPHVEKEEEIKKGKEMEDKESEISEEKKDSDATMKVIPEKELLKEEMLKKSTFPPFPQALHGKKGIRNAAEILEVLRQVKVNIPLLDMIKQVPTYAKFLKDLCTIKRGLTVNKKAFLTEQVSAILQCKSPLKYKDPGSPTISVMIGGKVVEKALLDLGASVNLLPYSVYKQLGLGELKPTTITLSLADRSVKIPRGVIEDVLVQVDNFYYPVDFIVLDTDPTVKEANLVPIILGRPFLATSNAIINCRNGLMQLTFGNMTLDLNIFYISKKQITPEEEEGPEELCIIDTLVEEHCNQHMQDKSNESLEDIEEGFSESPIGLATLQSWRKIEGILPLFNKEEEAAVEKEIPKLNLKPLPVELKYTYLEENNQCPVVISSSLTSHQENCLMEVLRRCKKAIGWQISDLKGISPLVCTHHIYMEEEAKPIRQFQRMLNPHLQEVVRAEVLKLLQAGIIYPISDSPWVSPTQVVPKKSGITVVKNEKGEEITTRLTSGWRVCIDYRKLNAVTRKDHFPLPFIDQVLERVSGHPFYCFLDGYSGYFQIEIDLADQEKTTFTCPFGTYAYRRMPFGLCNAPATFQRCMLSIFSDMVDRIMEVFMDDITVYGGTFEECLVNLEAVLHRCIEKDLVLNWEKCHFMVRQGIVLGHIISEKGTEVDKAKVELIVKLPSPTIVKGVRQFLGHVGFYRRFIKGFSSLSKPLCELLAKDAKFIWDERCQNSFDQLKKFLTTTPIVRAPNWQLPFELMCDASDFAIGAVLGQREDGKPYVIYYASKTLNEAQRNYTTTEKELLVVVFALDKFRAYLVGSFIIVFTDHSALKYLLTKQDAKARLIRWILLLQEFDLQIKDKKGVENVVVDHLSRLVIAHNSHPLPINDDFPEESLMFLVKTPWYAHIANYLVTGEIPSEWNAQDRKHFFAKIHAYYWEEPFLFKYCADQIIRKCVPEDEQQGILSHCHENACGGHFASQKTAMKVLQSGFTWPSLFKDAHIMCRNCNRCQRLGKLTKRNQMPMNHILIVELFDVWGIDFMGPFPMSFGNSYILVGVDYVSKWVEAIPCKQNDHRVVLKFLKENIFSRFGVPKAIISDEGAHFCNKPFEALLSKYGVKHKVATPYHPQTSGQVELANREIKNILMKVVNSNRKDWSIRLHDSLWANPTELEMVRTLSRGAANRSHLLRGELPPVMFLIDAFLRHNIYPLQHWTQRRGVLLEALYKMSEGFFFGPHHLIMAALLYFEEKVHKKKLQRADCIPLLFPRLLCQILEHLGYPSEPQLERKRICREPFTLDKWNNMTAYKVDQPGQPQPAARRASPRHIPEGITVAAPAIPRAPPAAPASSQPSTSAEPRMEMAAIKACQEQMLASQAQQAAILRQLQVHFDLPQAVEPSISTPPEPHSQPSESHPPEPEAPADPPTEEADPSV</sequence>
<dbReference type="GO" id="GO:0015074">
    <property type="term" value="P:DNA integration"/>
    <property type="evidence" value="ECO:0007669"/>
    <property type="project" value="InterPro"/>
</dbReference>
<dbReference type="PANTHER" id="PTHR37984">
    <property type="entry name" value="PROTEIN CBG26694"/>
    <property type="match status" value="1"/>
</dbReference>
<dbReference type="InterPro" id="IPR000477">
    <property type="entry name" value="RT_dom"/>
</dbReference>
<evidence type="ECO:0000256" key="4">
    <source>
        <dbReference type="ARBA" id="ARBA00022722"/>
    </source>
</evidence>
<dbReference type="InterPro" id="IPR043128">
    <property type="entry name" value="Rev_trsase/Diguanyl_cyclase"/>
</dbReference>
<evidence type="ECO:0000256" key="5">
    <source>
        <dbReference type="ARBA" id="ARBA00022759"/>
    </source>
</evidence>
<keyword evidence="4" id="KW-0540">Nuclease</keyword>
<evidence type="ECO:0000256" key="2">
    <source>
        <dbReference type="ARBA" id="ARBA00022679"/>
    </source>
</evidence>
<dbReference type="CDD" id="cd09274">
    <property type="entry name" value="RNase_HI_RT_Ty3"/>
    <property type="match status" value="1"/>
</dbReference>
<dbReference type="Pfam" id="PF00078">
    <property type="entry name" value="RVT_1"/>
    <property type="match status" value="1"/>
</dbReference>
<comment type="caution">
    <text evidence="10">The sequence shown here is derived from an EMBL/GenBank/DDBJ whole genome shotgun (WGS) entry which is preliminary data.</text>
</comment>
<dbReference type="InterPro" id="IPR021109">
    <property type="entry name" value="Peptidase_aspartic_dom_sf"/>
</dbReference>
<dbReference type="GO" id="GO:0003964">
    <property type="term" value="F:RNA-directed DNA polymerase activity"/>
    <property type="evidence" value="ECO:0007669"/>
    <property type="project" value="UniProtKB-KW"/>
</dbReference>
<evidence type="ECO:0000313" key="11">
    <source>
        <dbReference type="Proteomes" id="UP000288805"/>
    </source>
</evidence>
<name>A0A438HEQ0_VITVI</name>
<reference evidence="10 11" key="1">
    <citation type="journal article" date="2018" name="PLoS Genet.">
        <title>Population sequencing reveals clonal diversity and ancestral inbreeding in the grapevine cultivar Chardonnay.</title>
        <authorList>
            <person name="Roach M.J."/>
            <person name="Johnson D.L."/>
            <person name="Bohlmann J."/>
            <person name="van Vuuren H.J."/>
            <person name="Jones S.J."/>
            <person name="Pretorius I.S."/>
            <person name="Schmidt S.A."/>
            <person name="Borneman A.R."/>
        </authorList>
    </citation>
    <scope>NUCLEOTIDE SEQUENCE [LARGE SCALE GENOMIC DNA]</scope>
    <source>
        <strain evidence="11">cv. Chardonnay</strain>
        <tissue evidence="10">Leaf</tissue>
    </source>
</reference>
<evidence type="ECO:0000256" key="6">
    <source>
        <dbReference type="ARBA" id="ARBA00022801"/>
    </source>
</evidence>
<dbReference type="Gene3D" id="1.10.340.70">
    <property type="match status" value="1"/>
</dbReference>
<dbReference type="Pfam" id="PF17917">
    <property type="entry name" value="RT_RNaseH"/>
    <property type="match status" value="1"/>
</dbReference>
<dbReference type="InterPro" id="IPR050951">
    <property type="entry name" value="Retrovirus_Pol_polyprotein"/>
</dbReference>
<evidence type="ECO:0000259" key="9">
    <source>
        <dbReference type="PROSITE" id="PS50994"/>
    </source>
</evidence>
<keyword evidence="5" id="KW-0255">Endonuclease</keyword>
<dbReference type="InterPro" id="IPR041373">
    <property type="entry name" value="RT_RNaseH"/>
</dbReference>
<dbReference type="InterPro" id="IPR043502">
    <property type="entry name" value="DNA/RNA_pol_sf"/>
</dbReference>
<dbReference type="EMBL" id="QGNW01000234">
    <property type="protein sequence ID" value="RVW82943.1"/>
    <property type="molecule type" value="Genomic_DNA"/>
</dbReference>
<dbReference type="InterPro" id="IPR012337">
    <property type="entry name" value="RNaseH-like_sf"/>
</dbReference>
<feature type="region of interest" description="Disordered" evidence="8">
    <location>
        <begin position="1609"/>
        <end position="1629"/>
    </location>
</feature>
<dbReference type="PROSITE" id="PS50994">
    <property type="entry name" value="INTEGRASE"/>
    <property type="match status" value="1"/>
</dbReference>
<feature type="region of interest" description="Disordered" evidence="8">
    <location>
        <begin position="1578"/>
        <end position="1597"/>
    </location>
</feature>
<evidence type="ECO:0000313" key="10">
    <source>
        <dbReference type="EMBL" id="RVW82943.1"/>
    </source>
</evidence>
<dbReference type="InterPro" id="IPR036397">
    <property type="entry name" value="RNaseH_sf"/>
</dbReference>
<dbReference type="SUPFAM" id="SSF53098">
    <property type="entry name" value="Ribonuclease H-like"/>
    <property type="match status" value="1"/>
</dbReference>
<proteinExistence type="predicted"/>
<evidence type="ECO:0000256" key="7">
    <source>
        <dbReference type="ARBA" id="ARBA00022918"/>
    </source>
</evidence>
<dbReference type="Gene3D" id="2.40.70.10">
    <property type="entry name" value="Acid Proteases"/>
    <property type="match status" value="1"/>
</dbReference>
<keyword evidence="7" id="KW-0695">RNA-directed DNA polymerase</keyword>
<protein>
    <recommendedName>
        <fullName evidence="1">RNA-directed DNA polymerase</fullName>
        <ecNumber evidence="1">2.7.7.49</ecNumber>
    </recommendedName>
</protein>
<dbReference type="GO" id="GO:0016787">
    <property type="term" value="F:hydrolase activity"/>
    <property type="evidence" value="ECO:0007669"/>
    <property type="project" value="UniProtKB-KW"/>
</dbReference>
<dbReference type="Gene3D" id="3.30.70.270">
    <property type="match status" value="2"/>
</dbReference>